<gene>
    <name evidence="2" type="ORF">GJV85_04100</name>
</gene>
<evidence type="ECO:0000313" key="2">
    <source>
        <dbReference type="EMBL" id="QSZ41320.1"/>
    </source>
</evidence>
<feature type="signal peptide" evidence="1">
    <location>
        <begin position="1"/>
        <end position="17"/>
    </location>
</feature>
<evidence type="ECO:0000313" key="3">
    <source>
        <dbReference type="Proteomes" id="UP000671852"/>
    </source>
</evidence>
<dbReference type="KEGG" id="saqt:GJV85_04100"/>
<evidence type="ECO:0008006" key="4">
    <source>
        <dbReference type="Google" id="ProtNLM"/>
    </source>
</evidence>
<reference evidence="2" key="2">
    <citation type="submission" date="2021-04" db="EMBL/GenBank/DDBJ databases">
        <title>Isolation and characterization of a novel species of the genus Sulfurimonas.</title>
        <authorList>
            <person name="Fukui M."/>
        </authorList>
    </citation>
    <scope>NUCLEOTIDE SEQUENCE</scope>
    <source>
        <strain evidence="2">H1576</strain>
    </source>
</reference>
<sequence>MLKVVSTIAFLAVSAFAIHTGELNINDTDLEVGVKLDVGQFNDATEPNTMFIGAKYLGADKGHSDNTNTELDPMFEGNFLVMREIGDKGLSLGMGAKYKYTKDFSALPLGLELGYKIPATDLVPMSINGALYYAPKVLCFENGKDFTSYRIYYDVEPIENAIITLGYRSLNLTQNTGGSFNYNSSWYFGFKVNF</sequence>
<name>A0A975AZE9_9BACT</name>
<dbReference type="Proteomes" id="UP000671852">
    <property type="component" value="Chromosome"/>
</dbReference>
<dbReference type="AlphaFoldDB" id="A0A975AZE9"/>
<proteinExistence type="predicted"/>
<keyword evidence="3" id="KW-1185">Reference proteome</keyword>
<accession>A0A975AZE9</accession>
<evidence type="ECO:0000256" key="1">
    <source>
        <dbReference type="SAM" id="SignalP"/>
    </source>
</evidence>
<keyword evidence="1" id="KW-0732">Signal</keyword>
<protein>
    <recommendedName>
        <fullName evidence="4">Porin family protein</fullName>
    </recommendedName>
</protein>
<organism evidence="2 3">
    <name type="scientific">Sulfurimonas aquatica</name>
    <dbReference type="NCBI Taxonomy" id="2672570"/>
    <lineage>
        <taxon>Bacteria</taxon>
        <taxon>Pseudomonadati</taxon>
        <taxon>Campylobacterota</taxon>
        <taxon>Epsilonproteobacteria</taxon>
        <taxon>Campylobacterales</taxon>
        <taxon>Sulfurimonadaceae</taxon>
        <taxon>Sulfurimonas</taxon>
    </lineage>
</organism>
<reference evidence="2" key="1">
    <citation type="submission" date="2019-11" db="EMBL/GenBank/DDBJ databases">
        <authorList>
            <person name="Kojima H."/>
        </authorList>
    </citation>
    <scope>NUCLEOTIDE SEQUENCE</scope>
    <source>
        <strain evidence="2">H1576</strain>
    </source>
</reference>
<dbReference type="EMBL" id="CP046072">
    <property type="protein sequence ID" value="QSZ41320.1"/>
    <property type="molecule type" value="Genomic_DNA"/>
</dbReference>
<feature type="chain" id="PRO_5038115399" description="Porin family protein" evidence="1">
    <location>
        <begin position="18"/>
        <end position="194"/>
    </location>
</feature>
<dbReference type="RefSeq" id="WP_207562597.1">
    <property type="nucleotide sequence ID" value="NZ_CP046072.1"/>
</dbReference>